<sequence length="244" mass="27583">MTMKSINIIAIMTFSLWLLSGCSGLINNPANSHFTSKVKLKDFKLNQSLSQDMIAFIQNHYPRSQTTFYFKLDQSAYKQGSIIESSLRNVGYGVTYIKEEGRIPFAYQIDLIAKGIIRATYNIGTSTLSRLYRINGQDIKPISAFTSRGFKQALYKNTLLTSNDGQYKKAIVTIRTLRIRNKPSTKGKVIGKYHKDALVYVTAPTTNALGEKWSRVIQRNSQGEIVSSSKSKQYIASQYLDYLN</sequence>
<name>A0A6S6U9Z0_9BACT</name>
<dbReference type="PROSITE" id="PS51257">
    <property type="entry name" value="PROKAR_LIPOPROTEIN"/>
    <property type="match status" value="1"/>
</dbReference>
<proteinExistence type="predicted"/>
<dbReference type="EMBL" id="CACVAS010000119">
    <property type="protein sequence ID" value="CAA6824436.1"/>
    <property type="molecule type" value="Genomic_DNA"/>
</dbReference>
<dbReference type="Gene3D" id="2.30.30.40">
    <property type="entry name" value="SH3 Domains"/>
    <property type="match status" value="1"/>
</dbReference>
<accession>A0A6S6U9Z0</accession>
<protein>
    <submittedName>
        <fullName evidence="1">Uncharacterized protein</fullName>
    </submittedName>
</protein>
<gene>
    <name evidence="1" type="ORF">HELGO_WM20777</name>
</gene>
<organism evidence="1">
    <name type="scientific">uncultured Sulfurovum sp</name>
    <dbReference type="NCBI Taxonomy" id="269237"/>
    <lineage>
        <taxon>Bacteria</taxon>
        <taxon>Pseudomonadati</taxon>
        <taxon>Campylobacterota</taxon>
        <taxon>Epsilonproteobacteria</taxon>
        <taxon>Campylobacterales</taxon>
        <taxon>Sulfurovaceae</taxon>
        <taxon>Sulfurovum</taxon>
        <taxon>environmental samples</taxon>
    </lineage>
</organism>
<evidence type="ECO:0000313" key="1">
    <source>
        <dbReference type="EMBL" id="CAA6824436.1"/>
    </source>
</evidence>
<reference evidence="1" key="1">
    <citation type="submission" date="2020-01" db="EMBL/GenBank/DDBJ databases">
        <authorList>
            <person name="Meier V. D."/>
            <person name="Meier V D."/>
        </authorList>
    </citation>
    <scope>NUCLEOTIDE SEQUENCE</scope>
    <source>
        <strain evidence="1">HLG_WM_MAG_01</strain>
    </source>
</reference>
<dbReference type="AlphaFoldDB" id="A0A6S6U9Z0"/>